<keyword evidence="2" id="KW-1185">Reference proteome</keyword>
<dbReference type="Proteomes" id="UP000230233">
    <property type="component" value="Chromosome I"/>
</dbReference>
<gene>
    <name evidence="1" type="primary">Cnig_chr_I.g898</name>
    <name evidence="1" type="ORF">B9Z55_000898</name>
</gene>
<comment type="caution">
    <text evidence="1">The sequence shown here is derived from an EMBL/GenBank/DDBJ whole genome shotgun (WGS) entry which is preliminary data.</text>
</comment>
<proteinExistence type="predicted"/>
<evidence type="ECO:0000313" key="2">
    <source>
        <dbReference type="Proteomes" id="UP000230233"/>
    </source>
</evidence>
<name>A0A2G5VVS9_9PELO</name>
<sequence>MFRVLSTEVQKQTDTEMKMTVHFETLMVLEKVLEFKFDVIYSDNSSSELIVETLAFVPGRTIDKVEFTVDYNNVAHREGKDLERIRMTMKYGRKRFGNFEWPRKGDSRIFKEAVQATLEHQAGVQNYFTIDWSAGGDDIQQAVRQTFQDDGEDSAEEDVATEGANYVNTVNLDNRLFDEFLDLQTGRRGGIYGTKEGERVGGLPLSPISFPLAIQPDSSKQPTNLQAQFISEENSDPYAKRVLRFLFMSNNYSC</sequence>
<dbReference type="AlphaFoldDB" id="A0A2G5VVS9"/>
<accession>A0A2G5VVS9</accession>
<evidence type="ECO:0000313" key="1">
    <source>
        <dbReference type="EMBL" id="PIC55757.1"/>
    </source>
</evidence>
<protein>
    <submittedName>
        <fullName evidence="1">Uncharacterized protein</fullName>
    </submittedName>
</protein>
<dbReference type="EMBL" id="PDUG01000001">
    <property type="protein sequence ID" value="PIC55757.1"/>
    <property type="molecule type" value="Genomic_DNA"/>
</dbReference>
<organism evidence="1 2">
    <name type="scientific">Caenorhabditis nigoni</name>
    <dbReference type="NCBI Taxonomy" id="1611254"/>
    <lineage>
        <taxon>Eukaryota</taxon>
        <taxon>Metazoa</taxon>
        <taxon>Ecdysozoa</taxon>
        <taxon>Nematoda</taxon>
        <taxon>Chromadorea</taxon>
        <taxon>Rhabditida</taxon>
        <taxon>Rhabditina</taxon>
        <taxon>Rhabditomorpha</taxon>
        <taxon>Rhabditoidea</taxon>
        <taxon>Rhabditidae</taxon>
        <taxon>Peloderinae</taxon>
        <taxon>Caenorhabditis</taxon>
    </lineage>
</organism>
<reference evidence="2" key="1">
    <citation type="submission" date="2017-10" db="EMBL/GenBank/DDBJ databases">
        <title>Rapid genome shrinkage in a self-fertile nematode reveals novel sperm competition proteins.</title>
        <authorList>
            <person name="Yin D."/>
            <person name="Schwarz E.M."/>
            <person name="Thomas C.G."/>
            <person name="Felde R.L."/>
            <person name="Korf I.F."/>
            <person name="Cutter A.D."/>
            <person name="Schartner C.M."/>
            <person name="Ralston E.J."/>
            <person name="Meyer B.J."/>
            <person name="Haag E.S."/>
        </authorList>
    </citation>
    <scope>NUCLEOTIDE SEQUENCE [LARGE SCALE GENOMIC DNA]</scope>
    <source>
        <strain evidence="2">JU1422</strain>
    </source>
</reference>